<accession>A0A182PTY2</accession>
<evidence type="ECO:0000313" key="3">
    <source>
        <dbReference type="Proteomes" id="UP000075885"/>
    </source>
</evidence>
<evidence type="ECO:0000259" key="1">
    <source>
        <dbReference type="Pfam" id="PF12657"/>
    </source>
</evidence>
<feature type="domain" description="Transcription factor IIIC 90kDa subunit N-terminal" evidence="1">
    <location>
        <begin position="30"/>
        <end position="215"/>
    </location>
</feature>
<dbReference type="VEuPathDB" id="VectorBase:AEPI010418"/>
<reference evidence="2" key="2">
    <citation type="submission" date="2020-05" db="UniProtKB">
        <authorList>
            <consortium name="EnsemblMetazoa"/>
        </authorList>
    </citation>
    <scope>IDENTIFICATION</scope>
    <source>
        <strain evidence="2">Epiroticus2</strain>
    </source>
</reference>
<reference evidence="3" key="1">
    <citation type="submission" date="2013-03" db="EMBL/GenBank/DDBJ databases">
        <title>The Genome Sequence of Anopheles epiroticus epiroticus2.</title>
        <authorList>
            <consortium name="The Broad Institute Genomics Platform"/>
            <person name="Neafsey D.E."/>
            <person name="Howell P."/>
            <person name="Walker B."/>
            <person name="Young S.K."/>
            <person name="Zeng Q."/>
            <person name="Gargeya S."/>
            <person name="Fitzgerald M."/>
            <person name="Haas B."/>
            <person name="Abouelleil A."/>
            <person name="Allen A.W."/>
            <person name="Alvarado L."/>
            <person name="Arachchi H.M."/>
            <person name="Berlin A.M."/>
            <person name="Chapman S.B."/>
            <person name="Gainer-Dewar J."/>
            <person name="Goldberg J."/>
            <person name="Griggs A."/>
            <person name="Gujja S."/>
            <person name="Hansen M."/>
            <person name="Howarth C."/>
            <person name="Imamovic A."/>
            <person name="Ireland A."/>
            <person name="Larimer J."/>
            <person name="McCowan C."/>
            <person name="Murphy C."/>
            <person name="Pearson M."/>
            <person name="Poon T.W."/>
            <person name="Priest M."/>
            <person name="Roberts A."/>
            <person name="Saif S."/>
            <person name="Shea T."/>
            <person name="Sisk P."/>
            <person name="Sykes S."/>
            <person name="Wortman J."/>
            <person name="Nusbaum C."/>
            <person name="Birren B."/>
        </authorList>
    </citation>
    <scope>NUCLEOTIDE SEQUENCE [LARGE SCALE GENOMIC DNA]</scope>
    <source>
        <strain evidence="3">Epiroticus2</strain>
    </source>
</reference>
<dbReference type="AlphaFoldDB" id="A0A182PTY2"/>
<keyword evidence="3" id="KW-1185">Reference proteome</keyword>
<evidence type="ECO:0000313" key="2">
    <source>
        <dbReference type="EnsemblMetazoa" id="AEPI010418-PA"/>
    </source>
</evidence>
<dbReference type="Proteomes" id="UP000075885">
    <property type="component" value="Unassembled WGS sequence"/>
</dbReference>
<protein>
    <recommendedName>
        <fullName evidence="1">Transcription factor IIIC 90kDa subunit N-terminal domain-containing protein</fullName>
    </recommendedName>
</protein>
<dbReference type="STRING" id="199890.A0A182PTY2"/>
<organism evidence="2 3">
    <name type="scientific">Anopheles epiroticus</name>
    <dbReference type="NCBI Taxonomy" id="199890"/>
    <lineage>
        <taxon>Eukaryota</taxon>
        <taxon>Metazoa</taxon>
        <taxon>Ecdysozoa</taxon>
        <taxon>Arthropoda</taxon>
        <taxon>Hexapoda</taxon>
        <taxon>Insecta</taxon>
        <taxon>Pterygota</taxon>
        <taxon>Neoptera</taxon>
        <taxon>Endopterygota</taxon>
        <taxon>Diptera</taxon>
        <taxon>Nematocera</taxon>
        <taxon>Culicoidea</taxon>
        <taxon>Culicidae</taxon>
        <taxon>Anophelinae</taxon>
        <taxon>Anopheles</taxon>
    </lineage>
</organism>
<dbReference type="Pfam" id="PF12657">
    <property type="entry name" value="TFIIIC_delta"/>
    <property type="match status" value="1"/>
</dbReference>
<proteinExistence type="predicted"/>
<dbReference type="EnsemblMetazoa" id="AEPI010418-RA">
    <property type="protein sequence ID" value="AEPI010418-PA"/>
    <property type="gene ID" value="AEPI010418"/>
</dbReference>
<name>A0A182PTY2_9DIPT</name>
<dbReference type="InterPro" id="IPR024761">
    <property type="entry name" value="TFIIIC_delta_N"/>
</dbReference>
<sequence length="559" mass="64418">MEIQELTAFQQSEEIIQPFTISCVGDVVLVCAKEHTLVFRLKYKHIAEDGVISFELSRIKCSNARPTGVLLAQEAKLYHASNMEQRRRIMLDQTIFPNIAKVYICNVQSWISPPGVFEDNPREHLIATVTNMGQLTIYRLEERCQTYWDPYVDISDTWQSHIYDRHPIDSYDELQIMADEMTITCFTWETVIYEHPVRFAFGTKSGKIVFCNLKPNVPKIEHVHQEEEASRVMRYISVQGQYHFLLVGLDSGRLGVYRFGEADPMGAYFVQYLATHFEEDISISAIECEVERKPNGEDQLLILAIKATYVLAIEIGFDGTLRSSMTLSLENFMITGLQMVYPRNYIVSTLPGKVFHLEIGESGSRGDMKITKQEVKTDLNVSSYALYGVAASRTRTGWYFLGYPSRRFDHLTLRSPTCIFFCRYNQRDALKALLGNSTLQLDNFHDAVEMVRFHGNKQPEILLPLEKPLVDLSLNEQTMYQLKLQLVQLSAKISYYKKRNRATTEALHAQHEFICSLIEVITASRIVCWLVEKYKKGMGLHPLQQETVRCLRNFMRTLT</sequence>